<gene>
    <name evidence="1" type="ORF">Tci_477697</name>
</gene>
<comment type="caution">
    <text evidence="1">The sequence shown here is derived from an EMBL/GenBank/DDBJ whole genome shotgun (WGS) entry which is preliminary data.</text>
</comment>
<keyword evidence="1" id="KW-0548">Nucleotidyltransferase</keyword>
<dbReference type="PANTHER" id="PTHR33116:SF86">
    <property type="entry name" value="REVERSE TRANSCRIPTASE DOMAIN-CONTAINING PROTEIN"/>
    <property type="match status" value="1"/>
</dbReference>
<name>A0A699I368_TANCI</name>
<dbReference type="EMBL" id="BKCJ010236417">
    <property type="protein sequence ID" value="GEZ05724.1"/>
    <property type="molecule type" value="Genomic_DNA"/>
</dbReference>
<reference evidence="1" key="1">
    <citation type="journal article" date="2019" name="Sci. Rep.">
        <title>Draft genome of Tanacetum cinerariifolium, the natural source of mosquito coil.</title>
        <authorList>
            <person name="Yamashiro T."/>
            <person name="Shiraishi A."/>
            <person name="Satake H."/>
            <person name="Nakayama K."/>
        </authorList>
    </citation>
    <scope>NUCLEOTIDE SEQUENCE</scope>
</reference>
<organism evidence="1">
    <name type="scientific">Tanacetum cinerariifolium</name>
    <name type="common">Dalmatian daisy</name>
    <name type="synonym">Chrysanthemum cinerariifolium</name>
    <dbReference type="NCBI Taxonomy" id="118510"/>
    <lineage>
        <taxon>Eukaryota</taxon>
        <taxon>Viridiplantae</taxon>
        <taxon>Streptophyta</taxon>
        <taxon>Embryophyta</taxon>
        <taxon>Tracheophyta</taxon>
        <taxon>Spermatophyta</taxon>
        <taxon>Magnoliopsida</taxon>
        <taxon>eudicotyledons</taxon>
        <taxon>Gunneridae</taxon>
        <taxon>Pentapetalae</taxon>
        <taxon>asterids</taxon>
        <taxon>campanulids</taxon>
        <taxon>Asterales</taxon>
        <taxon>Asteraceae</taxon>
        <taxon>Asteroideae</taxon>
        <taxon>Anthemideae</taxon>
        <taxon>Anthemidinae</taxon>
        <taxon>Tanacetum</taxon>
    </lineage>
</organism>
<proteinExistence type="predicted"/>
<dbReference type="PANTHER" id="PTHR33116">
    <property type="entry name" value="REVERSE TRANSCRIPTASE ZINC-BINDING DOMAIN-CONTAINING PROTEIN-RELATED-RELATED"/>
    <property type="match status" value="1"/>
</dbReference>
<protein>
    <submittedName>
        <fullName evidence="1">Reverse transcriptase</fullName>
    </submittedName>
</protein>
<evidence type="ECO:0000313" key="1">
    <source>
        <dbReference type="EMBL" id="GEZ05724.1"/>
    </source>
</evidence>
<keyword evidence="1" id="KW-0695">RNA-directed DNA polymerase</keyword>
<dbReference type="GO" id="GO:0003964">
    <property type="term" value="F:RNA-directed DNA polymerase activity"/>
    <property type="evidence" value="ECO:0007669"/>
    <property type="project" value="UniProtKB-KW"/>
</dbReference>
<dbReference type="AlphaFoldDB" id="A0A699I368"/>
<accession>A0A699I368</accession>
<sequence length="434" mass="49221">MCNLVWGYFSELFSSPSPQDCESAVNDIDRSLTYNERQALERCVTSSEVYEALMQMDPSKAPGPDGITATKNIGVSRVIFMELEFVGFAYASIFFTRSSVQESCRLKGIFTRYCQASGQVINYENSKISFSANVDIHMRTRIIECLNVRKVVHQNKYLGLPSVIGRSKKVVFQAILDKIKKKLCGWKEKTLSIAGKEKTQFGGVRGKGCVCQSFEEVLDFVTWHCSIDLFSKSRFGARSHPQQHWQLESLRWNIGDGQGVNVWNDFWVDDHRSLGPKPNNCDVDQVSDLLNNEGDAWNHELLSSLFPHNISSKIACCFVSKSRNDVLYWQNNPGGRFSCKSTYLLAIEADEDMACTIISDDLIEFWRVVWKAKSRGLNQTSSCTNCGEKTESIVHVMFKCSTTKELSNRMGAIHDDIMGTVDEKKQTFSWPVEW</sequence>
<keyword evidence="1" id="KW-0808">Transferase</keyword>